<name>A0A2P2NFM3_RHIMU</name>
<feature type="region of interest" description="Disordered" evidence="1">
    <location>
        <begin position="65"/>
        <end position="97"/>
    </location>
</feature>
<protein>
    <submittedName>
        <fullName evidence="2">Uncharacterized protein</fullName>
    </submittedName>
</protein>
<organism evidence="2">
    <name type="scientific">Rhizophora mucronata</name>
    <name type="common">Asiatic mangrove</name>
    <dbReference type="NCBI Taxonomy" id="61149"/>
    <lineage>
        <taxon>Eukaryota</taxon>
        <taxon>Viridiplantae</taxon>
        <taxon>Streptophyta</taxon>
        <taxon>Embryophyta</taxon>
        <taxon>Tracheophyta</taxon>
        <taxon>Spermatophyta</taxon>
        <taxon>Magnoliopsida</taxon>
        <taxon>eudicotyledons</taxon>
        <taxon>Gunneridae</taxon>
        <taxon>Pentapetalae</taxon>
        <taxon>rosids</taxon>
        <taxon>fabids</taxon>
        <taxon>Malpighiales</taxon>
        <taxon>Rhizophoraceae</taxon>
        <taxon>Rhizophora</taxon>
    </lineage>
</organism>
<dbReference type="AlphaFoldDB" id="A0A2P2NFM3"/>
<evidence type="ECO:0000256" key="1">
    <source>
        <dbReference type="SAM" id="MobiDB-lite"/>
    </source>
</evidence>
<reference evidence="2" key="1">
    <citation type="submission" date="2018-02" db="EMBL/GenBank/DDBJ databases">
        <title>Rhizophora mucronata_Transcriptome.</title>
        <authorList>
            <person name="Meera S.P."/>
            <person name="Sreeshan A."/>
            <person name="Augustine A."/>
        </authorList>
    </citation>
    <scope>NUCLEOTIDE SEQUENCE</scope>
    <source>
        <tissue evidence="2">Leaf</tissue>
    </source>
</reference>
<proteinExistence type="predicted"/>
<evidence type="ECO:0000313" key="2">
    <source>
        <dbReference type="EMBL" id="MBX41262.1"/>
    </source>
</evidence>
<accession>A0A2P2NFM3</accession>
<sequence length="142" mass="15463">MSRKERNNNSLWTKSMKIAVDIIRQSSLSIAQTSLGTSGPPVSMKNFAPVTGSVVASKETLLSQVSGGRRLQEPQSSSKPISFMMQPDEGNGSSYVTHEESNMIDGKASAYIKKVHARYHNDALEAPMLAPYLLPLPSRALK</sequence>
<dbReference type="EMBL" id="GGEC01060778">
    <property type="protein sequence ID" value="MBX41262.1"/>
    <property type="molecule type" value="Transcribed_RNA"/>
</dbReference>